<organism evidence="1 2">
    <name type="scientific">Actinacidiphila rubida</name>
    <dbReference type="NCBI Taxonomy" id="310780"/>
    <lineage>
        <taxon>Bacteria</taxon>
        <taxon>Bacillati</taxon>
        <taxon>Actinomycetota</taxon>
        <taxon>Actinomycetes</taxon>
        <taxon>Kitasatosporales</taxon>
        <taxon>Streptomycetaceae</taxon>
        <taxon>Actinacidiphila</taxon>
    </lineage>
</organism>
<evidence type="ECO:0000313" key="1">
    <source>
        <dbReference type="EMBL" id="SEN60834.1"/>
    </source>
</evidence>
<dbReference type="CDD" id="cd00085">
    <property type="entry name" value="HNHc"/>
    <property type="match status" value="1"/>
</dbReference>
<reference evidence="1 2" key="1">
    <citation type="submission" date="2016-10" db="EMBL/GenBank/DDBJ databases">
        <authorList>
            <person name="de Groot N.N."/>
        </authorList>
    </citation>
    <scope>NUCLEOTIDE SEQUENCE [LARGE SCALE GENOMIC DNA]</scope>
    <source>
        <strain evidence="1 2">CGMCC 4.2026</strain>
    </source>
</reference>
<dbReference type="AlphaFoldDB" id="A0A1H8HXU2"/>
<name>A0A1H8HXU2_9ACTN</name>
<dbReference type="RefSeq" id="WP_069466966.1">
    <property type="nucleotide sequence ID" value="NZ_FODD01000007.1"/>
</dbReference>
<sequence length="285" mass="31584">MSTPRYTRELLTRTAAVSTSAVDMLRRLETPLGAVPLRYLLARLDHHAIDVSHFADEPLPTRERRTYTREQLAEAARHARSVREVIEYLGHPPRDSPYGHVRKKLDEFGIDTRHFTRGRRHGPEILPREPLTSAAASSDSVAGLLRSLGMADNAAARARLRRSAAAHGVSFSHFTAGARARGSVAPRRKTAAEILRRQEPGAARTATRLLRRALDEEGVPHECAECGIGDVWRGRRLVLQVDHVNGDRLDDRLGNLRYLCPSCHSQTPTYAGRPRGGAVGRSPVQ</sequence>
<dbReference type="InterPro" id="IPR003615">
    <property type="entry name" value="HNH_nuc"/>
</dbReference>
<accession>A0A1H8HXU2</accession>
<gene>
    <name evidence="1" type="ORF">SAMN05216267_1007100</name>
</gene>
<dbReference type="Proteomes" id="UP000181951">
    <property type="component" value="Unassembled WGS sequence"/>
</dbReference>
<keyword evidence="2" id="KW-1185">Reference proteome</keyword>
<dbReference type="OrthoDB" id="2085958at2"/>
<evidence type="ECO:0008006" key="3">
    <source>
        <dbReference type="Google" id="ProtNLM"/>
    </source>
</evidence>
<dbReference type="EMBL" id="FODD01000007">
    <property type="protein sequence ID" value="SEN60834.1"/>
    <property type="molecule type" value="Genomic_DNA"/>
</dbReference>
<proteinExistence type="predicted"/>
<protein>
    <recommendedName>
        <fullName evidence="3">HNH endonuclease</fullName>
    </recommendedName>
</protein>
<evidence type="ECO:0000313" key="2">
    <source>
        <dbReference type="Proteomes" id="UP000181951"/>
    </source>
</evidence>
<dbReference type="STRING" id="310780.SAMN05216267_1007100"/>